<dbReference type="SUPFAM" id="SSF54427">
    <property type="entry name" value="NTF2-like"/>
    <property type="match status" value="1"/>
</dbReference>
<sequence>MTRAEIAELYGRYAHCFDEGRGEEFGELFTTTATFLRAPGAEPVTGRAAIAGLVAEARTPNGIRHLVSSVSVDDGSGDTASGTAYVQAVTVAEDSVRLVTLGRYLDEFRHEEGAWRFHVHRYEPFTGAGLRGAVLAGEL</sequence>
<name>A0A8E1W666_9PSEU</name>
<dbReference type="AlphaFoldDB" id="A0A8E1W666"/>
<dbReference type="Gene3D" id="3.10.450.50">
    <property type="match status" value="1"/>
</dbReference>
<dbReference type="CDD" id="cd00531">
    <property type="entry name" value="NTF2_like"/>
    <property type="match status" value="1"/>
</dbReference>
<gene>
    <name evidence="2" type="ORF">H5411_35405</name>
</gene>
<evidence type="ECO:0000313" key="3">
    <source>
        <dbReference type="Proteomes" id="UP000550260"/>
    </source>
</evidence>
<evidence type="ECO:0000259" key="1">
    <source>
        <dbReference type="Pfam" id="PF13577"/>
    </source>
</evidence>
<protein>
    <submittedName>
        <fullName evidence="2">Nuclear transport factor 2 family protein</fullName>
    </submittedName>
</protein>
<dbReference type="EMBL" id="JACJHR010000072">
    <property type="protein sequence ID" value="MBB2504418.1"/>
    <property type="molecule type" value="Genomic_DNA"/>
</dbReference>
<dbReference type="InterPro" id="IPR037401">
    <property type="entry name" value="SnoaL-like"/>
</dbReference>
<dbReference type="RefSeq" id="WP_183126330.1">
    <property type="nucleotide sequence ID" value="NZ_JACJHR010000072.1"/>
</dbReference>
<organism evidence="2 3">
    <name type="scientific">Amycolatopsis echigonensis</name>
    <dbReference type="NCBI Taxonomy" id="2576905"/>
    <lineage>
        <taxon>Bacteria</taxon>
        <taxon>Bacillati</taxon>
        <taxon>Actinomycetota</taxon>
        <taxon>Actinomycetes</taxon>
        <taxon>Pseudonocardiales</taxon>
        <taxon>Pseudonocardiaceae</taxon>
        <taxon>Amycolatopsis</taxon>
    </lineage>
</organism>
<dbReference type="Pfam" id="PF13577">
    <property type="entry name" value="SnoaL_4"/>
    <property type="match status" value="1"/>
</dbReference>
<proteinExistence type="predicted"/>
<feature type="domain" description="SnoaL-like" evidence="1">
    <location>
        <begin position="3"/>
        <end position="118"/>
    </location>
</feature>
<comment type="caution">
    <text evidence="2">The sequence shown here is derived from an EMBL/GenBank/DDBJ whole genome shotgun (WGS) entry which is preliminary data.</text>
</comment>
<accession>A0A8E1W666</accession>
<dbReference type="InterPro" id="IPR032710">
    <property type="entry name" value="NTF2-like_dom_sf"/>
</dbReference>
<evidence type="ECO:0000313" key="2">
    <source>
        <dbReference type="EMBL" id="MBB2504418.1"/>
    </source>
</evidence>
<dbReference type="Proteomes" id="UP000550260">
    <property type="component" value="Unassembled WGS sequence"/>
</dbReference>
<reference evidence="2 3" key="1">
    <citation type="submission" date="2020-08" db="EMBL/GenBank/DDBJ databases">
        <title>Amycolatopsis echigonensis JCM 21831.</title>
        <authorList>
            <person name="Tedsree N."/>
            <person name="Kuncharoen N."/>
            <person name="Likhitwitayawuid K."/>
            <person name="Tanasupawat S."/>
        </authorList>
    </citation>
    <scope>NUCLEOTIDE SEQUENCE [LARGE SCALE GENOMIC DNA]</scope>
    <source>
        <strain evidence="2 3">JCM 21831</strain>
    </source>
</reference>